<sequence>MTKHSKNNTASSIFSYAEYKKLDYGTKKQRLGNESMRRFDACALCLNRAREPLACYEGHLFCKECVYTDLLTQKKDIKRQKERLENLKKEAEAERQRAKDAARERVLLEFEKGQLGLAATSTTGTTSGVNDEGRGTKRKFDFDVSKVESLAQEAEESALLQIEKEQAEALRNKLPDFWLPSLTPTYTSSGPPRSLQDVKLQTTCRGGNPSHTLSYVLPLPSSHFALSQPGQRLKQLVPVKFSYHTPSASVGSPVGNGELSSQKEERDPMCPSCKKGFSNSVLMFLTKTCSHVTCKTCTDTLVRPAKQCIVCDAELKDGDIIELKREGTGFAGGGLAESSRAGIAFQG</sequence>
<reference evidence="1 2" key="1">
    <citation type="journal article" date="2021" name="Appl. Environ. Microbiol.">
        <title>Genetic linkage and physical mapping for an oyster mushroom Pleurotus cornucopiae and QTL analysis for the trait cap color.</title>
        <authorList>
            <person name="Zhang Y."/>
            <person name="Gao W."/>
            <person name="Sonnenberg A."/>
            <person name="Chen Q."/>
            <person name="Zhang J."/>
            <person name="Huang C."/>
        </authorList>
    </citation>
    <scope>NUCLEOTIDE SEQUENCE [LARGE SCALE GENOMIC DNA]</scope>
    <source>
        <strain evidence="1">CCMSSC00406</strain>
    </source>
</reference>
<dbReference type="Proteomes" id="UP000824881">
    <property type="component" value="Unassembled WGS sequence"/>
</dbReference>
<dbReference type="EMBL" id="WQMT02000002">
    <property type="protein sequence ID" value="KAG9226646.1"/>
    <property type="molecule type" value="Genomic_DNA"/>
</dbReference>
<protein>
    <submittedName>
        <fullName evidence="1">Uncharacterized protein</fullName>
    </submittedName>
</protein>
<evidence type="ECO:0000313" key="2">
    <source>
        <dbReference type="Proteomes" id="UP000824881"/>
    </source>
</evidence>
<accession>A0ACB7J9A4</accession>
<proteinExistence type="predicted"/>
<comment type="caution">
    <text evidence="1">The sequence shown here is derived from an EMBL/GenBank/DDBJ whole genome shotgun (WGS) entry which is preliminary data.</text>
</comment>
<name>A0ACB7J9A4_PLECO</name>
<evidence type="ECO:0000313" key="1">
    <source>
        <dbReference type="EMBL" id="KAG9226646.1"/>
    </source>
</evidence>
<keyword evidence="2" id="KW-1185">Reference proteome</keyword>
<gene>
    <name evidence="1" type="ORF">CCMSSC00406_0006129</name>
</gene>
<organism evidence="1 2">
    <name type="scientific">Pleurotus cornucopiae</name>
    <name type="common">Cornucopia mushroom</name>
    <dbReference type="NCBI Taxonomy" id="5321"/>
    <lineage>
        <taxon>Eukaryota</taxon>
        <taxon>Fungi</taxon>
        <taxon>Dikarya</taxon>
        <taxon>Basidiomycota</taxon>
        <taxon>Agaricomycotina</taxon>
        <taxon>Agaricomycetes</taxon>
        <taxon>Agaricomycetidae</taxon>
        <taxon>Agaricales</taxon>
        <taxon>Pleurotineae</taxon>
        <taxon>Pleurotaceae</taxon>
        <taxon>Pleurotus</taxon>
    </lineage>
</organism>